<protein>
    <recommendedName>
        <fullName evidence="2">PH domain-containing protein</fullName>
    </recommendedName>
</protein>
<organism evidence="3 4">
    <name type="scientific">Neonectria punicea</name>
    <dbReference type="NCBI Taxonomy" id="979145"/>
    <lineage>
        <taxon>Eukaryota</taxon>
        <taxon>Fungi</taxon>
        <taxon>Dikarya</taxon>
        <taxon>Ascomycota</taxon>
        <taxon>Pezizomycotina</taxon>
        <taxon>Sordariomycetes</taxon>
        <taxon>Hypocreomycetidae</taxon>
        <taxon>Hypocreales</taxon>
        <taxon>Nectriaceae</taxon>
        <taxon>Neonectria</taxon>
    </lineage>
</organism>
<feature type="compositionally biased region" description="Pro residues" evidence="1">
    <location>
        <begin position="808"/>
        <end position="830"/>
    </location>
</feature>
<dbReference type="PROSITE" id="PS50003">
    <property type="entry name" value="PH_DOMAIN"/>
    <property type="match status" value="1"/>
</dbReference>
<feature type="region of interest" description="Disordered" evidence="1">
    <location>
        <begin position="91"/>
        <end position="115"/>
    </location>
</feature>
<feature type="region of interest" description="Disordered" evidence="1">
    <location>
        <begin position="441"/>
        <end position="461"/>
    </location>
</feature>
<feature type="region of interest" description="Disordered" evidence="1">
    <location>
        <begin position="595"/>
        <end position="830"/>
    </location>
</feature>
<feature type="compositionally biased region" description="Basic and acidic residues" evidence="1">
    <location>
        <begin position="706"/>
        <end position="720"/>
    </location>
</feature>
<gene>
    <name evidence="3" type="ORF">QQX98_004016</name>
</gene>
<feature type="compositionally biased region" description="Polar residues" evidence="1">
    <location>
        <begin position="91"/>
        <end position="113"/>
    </location>
</feature>
<reference evidence="3 4" key="1">
    <citation type="journal article" date="2025" name="Microbiol. Resour. Announc.">
        <title>Draft genome sequences for Neonectria magnoliae and Neonectria punicea, canker pathogens of Liriodendron tulipifera and Acer saccharum in West Virginia.</title>
        <authorList>
            <person name="Petronek H.M."/>
            <person name="Kasson M.T."/>
            <person name="Metheny A.M."/>
            <person name="Stauder C.M."/>
            <person name="Lovett B."/>
            <person name="Lynch S.C."/>
            <person name="Garnas J.R."/>
            <person name="Kasson L.R."/>
            <person name="Stajich J.E."/>
        </authorList>
    </citation>
    <scope>NUCLEOTIDE SEQUENCE [LARGE SCALE GENOMIC DNA]</scope>
    <source>
        <strain evidence="3 4">NRRL 64653</strain>
    </source>
</reference>
<feature type="compositionally biased region" description="Pro residues" evidence="1">
    <location>
        <begin position="763"/>
        <end position="778"/>
    </location>
</feature>
<feature type="domain" description="PH" evidence="2">
    <location>
        <begin position="212"/>
        <end position="333"/>
    </location>
</feature>
<feature type="compositionally biased region" description="Polar residues" evidence="1">
    <location>
        <begin position="1"/>
        <end position="22"/>
    </location>
</feature>
<dbReference type="InterPro" id="IPR001849">
    <property type="entry name" value="PH_domain"/>
</dbReference>
<dbReference type="EMBL" id="JAZAVJ010000048">
    <property type="protein sequence ID" value="KAK7418396.1"/>
    <property type="molecule type" value="Genomic_DNA"/>
</dbReference>
<evidence type="ECO:0000313" key="4">
    <source>
        <dbReference type="Proteomes" id="UP001498476"/>
    </source>
</evidence>
<name>A0ABR1HCX3_9HYPO</name>
<feature type="compositionally biased region" description="Polar residues" evidence="1">
    <location>
        <begin position="742"/>
        <end position="752"/>
    </location>
</feature>
<feature type="region of interest" description="Disordered" evidence="1">
    <location>
        <begin position="518"/>
        <end position="548"/>
    </location>
</feature>
<accession>A0ABR1HCX3</accession>
<proteinExistence type="predicted"/>
<feature type="compositionally biased region" description="Polar residues" evidence="1">
    <location>
        <begin position="538"/>
        <end position="548"/>
    </location>
</feature>
<dbReference type="Proteomes" id="UP001498476">
    <property type="component" value="Unassembled WGS sequence"/>
</dbReference>
<feature type="region of interest" description="Disordered" evidence="1">
    <location>
        <begin position="186"/>
        <end position="218"/>
    </location>
</feature>
<feature type="compositionally biased region" description="Basic and acidic residues" evidence="1">
    <location>
        <begin position="611"/>
        <end position="623"/>
    </location>
</feature>
<feature type="compositionally biased region" description="Pro residues" evidence="1">
    <location>
        <begin position="521"/>
        <end position="535"/>
    </location>
</feature>
<comment type="caution">
    <text evidence="3">The sequence shown here is derived from an EMBL/GenBank/DDBJ whole genome shotgun (WGS) entry which is preliminary data.</text>
</comment>
<feature type="compositionally biased region" description="Basic and acidic residues" evidence="1">
    <location>
        <begin position="38"/>
        <end position="52"/>
    </location>
</feature>
<feature type="region of interest" description="Disordered" evidence="1">
    <location>
        <begin position="1"/>
        <end position="52"/>
    </location>
</feature>
<keyword evidence="4" id="KW-1185">Reference proteome</keyword>
<sequence length="830" mass="92040">MSNRDSVMSHNSTFETLQSNHGPSRRTRPPDLDLIAAEENRVPLRPEKASRRESRLGLRNIFSRSKTSRDMLPPISPIDIPKSMSSRTSVADMNNWPYSQSAGTSDHTPTTPRSPRILSTMFENAPSGPPPIRVVGPARPARGPLATWNPPPLFKAFPQAIKHMILPAASLPTEVILRMHERRANATGETPIEQTEQQLQGEKLKSKKKHRHNMSSSSMPKFEWTNKIYVLATSGYLLQYAADGPFDRLPEKVLHLGKNSAAFASDVIPGRHWVIQVSSVMESDGTATSDSRSLFSRMTFRVAERRQASNFLMVFETAEDMEGWIAALRREIEILGGKKTLNETGSPKAEDEVSQLREQPSQRTLVVRDPERFSRILPQNFGWHDSTDNEGSVATITVPDTVVDQSLDDISTTNSFVSHDGRQLDNLRDSANRLSFNSSGQRTIVTSAGSSSPETSPTVETFPTHFDEKPHQEALSQLEARPRPNAAAILDRRQSMQVMAPFVDLRGGPVNLRPQSTFRPGPAPEPILTPPPRVPVTPNFSVPKSSSRRFSYMRSQELGMSTQPVIRECESLPRLTGRKAPPTTLAVARPLSMVADQPSPMDTVDARPATRHGEETYPQRTSEDQTGPLFHIPNPYDLPLRRSSQIAPDEPHVEVNRPISSRRLSSMRPWRKPDHQPLTGRNFTAPMGPAPMQRARSRPSLPGVEEQPRCRSSLDLHSNARSETSSVRTRSRKRASMHSMHSEQSSRYSMSTDLPIPFAPESLPEPPPPPTAPLPPIPTSTSNPHLRADSIEKALLAGRRSMPQLNEGPPPAPPPTCALPPIPPRPPGMF</sequence>
<evidence type="ECO:0000259" key="2">
    <source>
        <dbReference type="PROSITE" id="PS50003"/>
    </source>
</evidence>
<feature type="compositionally biased region" description="Low complexity" evidence="1">
    <location>
        <begin position="450"/>
        <end position="461"/>
    </location>
</feature>
<evidence type="ECO:0000313" key="3">
    <source>
        <dbReference type="EMBL" id="KAK7418396.1"/>
    </source>
</evidence>
<evidence type="ECO:0000256" key="1">
    <source>
        <dbReference type="SAM" id="MobiDB-lite"/>
    </source>
</evidence>